<dbReference type="STRING" id="1314781.A0A165AWQ4"/>
<dbReference type="InParanoid" id="A0A165AWQ4"/>
<reference evidence="2 3" key="1">
    <citation type="journal article" date="2016" name="Mol. Biol. Evol.">
        <title>Comparative Genomics of Early-Diverging Mushroom-Forming Fungi Provides Insights into the Origins of Lignocellulose Decay Capabilities.</title>
        <authorList>
            <person name="Nagy L.G."/>
            <person name="Riley R."/>
            <person name="Tritt A."/>
            <person name="Adam C."/>
            <person name="Daum C."/>
            <person name="Floudas D."/>
            <person name="Sun H."/>
            <person name="Yadav J.S."/>
            <person name="Pangilinan J."/>
            <person name="Larsson K.H."/>
            <person name="Matsuura K."/>
            <person name="Barry K."/>
            <person name="Labutti K."/>
            <person name="Kuo R."/>
            <person name="Ohm R.A."/>
            <person name="Bhattacharya S.S."/>
            <person name="Shirouzu T."/>
            <person name="Yoshinaga Y."/>
            <person name="Martin F.M."/>
            <person name="Grigoriev I.V."/>
            <person name="Hibbett D.S."/>
        </authorList>
    </citation>
    <scope>NUCLEOTIDE SEQUENCE [LARGE SCALE GENOMIC DNA]</scope>
    <source>
        <strain evidence="2 3">HHB12029</strain>
    </source>
</reference>
<sequence>MAAKVHRKDRRGLTRIRAKKAPLTPGQKDRIHAKKLEEIRLFDDLARKEAVELESISKTLKKSIDWVRVRFNRHSLVQRKARKASAYNAFLHFKAKELEDDSGRRKMVNMATSGRLKDEYNALTAEEKHELVKKLEEHRDDKENAGHHLLKAQATDVNLVAHDVKLKLASAENRNDLHYICIIANRNPRAYQNTTIMYSSGVEDFTREKYKCLPEDLAVNFEAWSVGHVSGAAAVDSQDPTVLTQEARRLVRENWQSVVGTSKPVLNNNKSLLAHHVAFEGWPGGAPNFQKLKTPAALRKLIAAVKSGEARWEKFEGDELDRRLEALEEQIENGEVVIAARKPRSDLGGKHAPRAPLAARNSD</sequence>
<dbReference type="EMBL" id="KV426608">
    <property type="protein sequence ID" value="KZV79487.1"/>
    <property type="molecule type" value="Genomic_DNA"/>
</dbReference>
<organism evidence="2 3">
    <name type="scientific">Exidia glandulosa HHB12029</name>
    <dbReference type="NCBI Taxonomy" id="1314781"/>
    <lineage>
        <taxon>Eukaryota</taxon>
        <taxon>Fungi</taxon>
        <taxon>Dikarya</taxon>
        <taxon>Basidiomycota</taxon>
        <taxon>Agaricomycotina</taxon>
        <taxon>Agaricomycetes</taxon>
        <taxon>Auriculariales</taxon>
        <taxon>Exidiaceae</taxon>
        <taxon>Exidia</taxon>
    </lineage>
</organism>
<evidence type="ECO:0000313" key="3">
    <source>
        <dbReference type="Proteomes" id="UP000077266"/>
    </source>
</evidence>
<feature type="region of interest" description="Disordered" evidence="1">
    <location>
        <begin position="341"/>
        <end position="363"/>
    </location>
</feature>
<dbReference type="OrthoDB" id="3253416at2759"/>
<protein>
    <submittedName>
        <fullName evidence="2">Uncharacterized protein</fullName>
    </submittedName>
</protein>
<dbReference type="Proteomes" id="UP000077266">
    <property type="component" value="Unassembled WGS sequence"/>
</dbReference>
<evidence type="ECO:0000256" key="1">
    <source>
        <dbReference type="SAM" id="MobiDB-lite"/>
    </source>
</evidence>
<accession>A0A165AWQ4</accession>
<dbReference type="AlphaFoldDB" id="A0A165AWQ4"/>
<keyword evidence="3" id="KW-1185">Reference proteome</keyword>
<proteinExistence type="predicted"/>
<name>A0A165AWQ4_EXIGL</name>
<gene>
    <name evidence="2" type="ORF">EXIGLDRAFT_782261</name>
</gene>
<evidence type="ECO:0000313" key="2">
    <source>
        <dbReference type="EMBL" id="KZV79487.1"/>
    </source>
</evidence>